<keyword evidence="7 11" id="KW-1133">Transmembrane helix</keyword>
<dbReference type="Pfam" id="PF03982">
    <property type="entry name" value="DAGAT"/>
    <property type="match status" value="1"/>
</dbReference>
<keyword evidence="5 11" id="KW-0812">Transmembrane</keyword>
<protein>
    <recommendedName>
        <fullName evidence="11">Acyltransferase</fullName>
        <ecNumber evidence="11">2.3.1.-</ecNumber>
    </recommendedName>
</protein>
<dbReference type="PANTHER" id="PTHR12317">
    <property type="entry name" value="DIACYLGLYCEROL O-ACYLTRANSFERASE"/>
    <property type="match status" value="1"/>
</dbReference>
<feature type="transmembrane region" description="Helical" evidence="11">
    <location>
        <begin position="21"/>
        <end position="45"/>
    </location>
</feature>
<dbReference type="EC" id="2.3.1.-" evidence="11"/>
<keyword evidence="8" id="KW-0443">Lipid metabolism</keyword>
<comment type="similarity">
    <text evidence="2 11">Belongs to the diacylglycerol acyltransferase family.</text>
</comment>
<keyword evidence="10 12" id="KW-0012">Acyltransferase</keyword>
<dbReference type="InterPro" id="IPR007130">
    <property type="entry name" value="DAGAT"/>
</dbReference>
<organism evidence="12">
    <name type="scientific">Brachionus koreanus</name>
    <dbReference type="NCBI Taxonomy" id="1199090"/>
    <lineage>
        <taxon>Eukaryota</taxon>
        <taxon>Metazoa</taxon>
        <taxon>Spiralia</taxon>
        <taxon>Gnathifera</taxon>
        <taxon>Rotifera</taxon>
        <taxon>Eurotatoria</taxon>
        <taxon>Monogononta</taxon>
        <taxon>Pseudotrocha</taxon>
        <taxon>Ploima</taxon>
        <taxon>Brachionidae</taxon>
        <taxon>Brachionus</taxon>
    </lineage>
</organism>
<sequence>MKIFGIEFAPLYLPLKRRLQTLAVLFYVLLFLQTFSLIGFFLFIYLLFTKFYWLSLLYAIWYYIDFNRPYSGGRKVSWSKTWSIWKYFRDYFPIKLVKTVNLDPNENYIFAISPHGIMCFSAMINFATDATDFPSLFPGLEPHLITLNGQFYSPLMREFFMMCGACACEEKSLKYILTNKDRCKKKGQVCALLIGGARESNEAYPGTYRLILNKRKGFIRIALETGAQLVPVISFGENDVYNTVEVKNGSYIQTIQNFAKKYLNIGLPIIRGRGIFNYNFGIMPYRVPINTIVGKPIPVTKISNPTEEEVSKLHQQYKHELIKLFEENKSIYLTNKDAKLEIF</sequence>
<name>A0A291LM99_9BILA</name>
<evidence type="ECO:0000256" key="7">
    <source>
        <dbReference type="ARBA" id="ARBA00022989"/>
    </source>
</evidence>
<keyword evidence="3" id="KW-0444">Lipid biosynthesis</keyword>
<keyword evidence="9 11" id="KW-0472">Membrane</keyword>
<comment type="caution">
    <text evidence="11">Lacks conserved residue(s) required for the propagation of feature annotation.</text>
</comment>
<dbReference type="GO" id="GO:0004144">
    <property type="term" value="F:diacylglycerol O-acyltransferase activity"/>
    <property type="evidence" value="ECO:0007669"/>
    <property type="project" value="TreeGrafter"/>
</dbReference>
<accession>A0A291LM99</accession>
<evidence type="ECO:0000256" key="4">
    <source>
        <dbReference type="ARBA" id="ARBA00022679"/>
    </source>
</evidence>
<evidence type="ECO:0000256" key="5">
    <source>
        <dbReference type="ARBA" id="ARBA00022692"/>
    </source>
</evidence>
<dbReference type="PANTHER" id="PTHR12317:SF79">
    <property type="entry name" value="ACYLTRANSFERASE"/>
    <property type="match status" value="1"/>
</dbReference>
<evidence type="ECO:0000256" key="3">
    <source>
        <dbReference type="ARBA" id="ARBA00022516"/>
    </source>
</evidence>
<evidence type="ECO:0000256" key="11">
    <source>
        <dbReference type="RuleBase" id="RU367023"/>
    </source>
</evidence>
<keyword evidence="4 11" id="KW-0808">Transferase</keyword>
<dbReference type="GO" id="GO:0019432">
    <property type="term" value="P:triglyceride biosynthetic process"/>
    <property type="evidence" value="ECO:0007669"/>
    <property type="project" value="TreeGrafter"/>
</dbReference>
<evidence type="ECO:0000256" key="10">
    <source>
        <dbReference type="ARBA" id="ARBA00023315"/>
    </source>
</evidence>
<evidence type="ECO:0000256" key="1">
    <source>
        <dbReference type="ARBA" id="ARBA00004477"/>
    </source>
</evidence>
<dbReference type="GO" id="GO:0005789">
    <property type="term" value="C:endoplasmic reticulum membrane"/>
    <property type="evidence" value="ECO:0007669"/>
    <property type="project" value="UniProtKB-SubCell"/>
</dbReference>
<evidence type="ECO:0000256" key="9">
    <source>
        <dbReference type="ARBA" id="ARBA00023136"/>
    </source>
</evidence>
<evidence type="ECO:0000256" key="6">
    <source>
        <dbReference type="ARBA" id="ARBA00022824"/>
    </source>
</evidence>
<evidence type="ECO:0000256" key="8">
    <source>
        <dbReference type="ARBA" id="ARBA00023098"/>
    </source>
</evidence>
<keyword evidence="6 11" id="KW-0256">Endoplasmic reticulum</keyword>
<reference evidence="12" key="1">
    <citation type="journal article" date="2017" name="Comp. Biochem. Physiol., Part A Mol. Integr. Physiol.">
        <title>Interrelationship of salinity shift with oxidative stress and lipid metabolism in the monogonont rotifer Brachionus koreanus.</title>
        <authorList>
            <person name="Lee M.C."/>
            <person name="Park J.C."/>
            <person name="Kim D.H."/>
            <person name="Kang S."/>
            <person name="Shin K.H."/>
            <person name="Park H.G."/>
            <person name="Han J."/>
            <person name="Lee J.S."/>
        </authorList>
    </citation>
    <scope>NUCLEOTIDE SEQUENCE</scope>
</reference>
<reference evidence="12" key="2">
    <citation type="submission" date="2017-08" db="EMBL/GenBank/DDBJ databases">
        <authorList>
            <person name="de Groot N.N."/>
        </authorList>
    </citation>
    <scope>NUCLEOTIDE SEQUENCE</scope>
</reference>
<dbReference type="EMBL" id="MF768975">
    <property type="protein sequence ID" value="ATI22186.1"/>
    <property type="molecule type" value="mRNA"/>
</dbReference>
<evidence type="ECO:0000256" key="2">
    <source>
        <dbReference type="ARBA" id="ARBA00005420"/>
    </source>
</evidence>
<dbReference type="CDD" id="cd07987">
    <property type="entry name" value="LPLAT_MGAT-like"/>
    <property type="match status" value="1"/>
</dbReference>
<dbReference type="AlphaFoldDB" id="A0A291LM99"/>
<evidence type="ECO:0000313" key="12">
    <source>
        <dbReference type="EMBL" id="ATI22186.1"/>
    </source>
</evidence>
<comment type="subcellular location">
    <subcellularLocation>
        <location evidence="1 11">Endoplasmic reticulum membrane</location>
        <topology evidence="1 11">Multi-pass membrane protein</topology>
    </subcellularLocation>
</comment>
<proteinExistence type="evidence at transcript level"/>